<protein>
    <recommendedName>
        <fullName evidence="7">Choline transporter-like protein</fullName>
    </recommendedName>
</protein>
<dbReference type="Proteomes" id="UP000688137">
    <property type="component" value="Unassembled WGS sequence"/>
</dbReference>
<keyword evidence="5 7" id="KW-0472">Membrane</keyword>
<evidence type="ECO:0000256" key="4">
    <source>
        <dbReference type="ARBA" id="ARBA00022989"/>
    </source>
</evidence>
<dbReference type="InterPro" id="IPR007603">
    <property type="entry name" value="Choline_transptr-like"/>
</dbReference>
<evidence type="ECO:0000256" key="7">
    <source>
        <dbReference type="RuleBase" id="RU368066"/>
    </source>
</evidence>
<comment type="caution">
    <text evidence="8">The sequence shown here is derived from an EMBL/GenBank/DDBJ whole genome shotgun (WGS) entry which is preliminary data.</text>
</comment>
<feature type="transmembrane region" description="Helical" evidence="7">
    <location>
        <begin position="193"/>
        <end position="213"/>
    </location>
</feature>
<feature type="transmembrane region" description="Helical" evidence="7">
    <location>
        <begin position="265"/>
        <end position="289"/>
    </location>
</feature>
<dbReference type="AlphaFoldDB" id="A0A8S1PA12"/>
<keyword evidence="6" id="KW-0325">Glycoprotein</keyword>
<evidence type="ECO:0000313" key="8">
    <source>
        <dbReference type="EMBL" id="CAD8100006.1"/>
    </source>
</evidence>
<feature type="transmembrane region" description="Helical" evidence="7">
    <location>
        <begin position="455"/>
        <end position="478"/>
    </location>
</feature>
<dbReference type="EMBL" id="CAJJDM010000114">
    <property type="protein sequence ID" value="CAD8100006.1"/>
    <property type="molecule type" value="Genomic_DNA"/>
</dbReference>
<feature type="transmembrane region" description="Helical" evidence="7">
    <location>
        <begin position="310"/>
        <end position="337"/>
    </location>
</feature>
<evidence type="ECO:0000256" key="5">
    <source>
        <dbReference type="ARBA" id="ARBA00023136"/>
    </source>
</evidence>
<feature type="transmembrane region" description="Helical" evidence="7">
    <location>
        <begin position="524"/>
        <end position="541"/>
    </location>
</feature>
<comment type="similarity">
    <text evidence="2 7">Belongs to the CTL (choline transporter-like) family.</text>
</comment>
<evidence type="ECO:0000256" key="2">
    <source>
        <dbReference type="ARBA" id="ARBA00007168"/>
    </source>
</evidence>
<proteinExistence type="inferred from homology"/>
<dbReference type="OMA" id="FICWISS"/>
<accession>A0A8S1PA12</accession>
<dbReference type="Pfam" id="PF04515">
    <property type="entry name" value="Choline_transpo"/>
    <property type="match status" value="1"/>
</dbReference>
<keyword evidence="4 7" id="KW-1133">Transmembrane helix</keyword>
<evidence type="ECO:0000256" key="6">
    <source>
        <dbReference type="ARBA" id="ARBA00023180"/>
    </source>
</evidence>
<keyword evidence="3 7" id="KW-0812">Transmembrane</keyword>
<feature type="transmembrane region" description="Helical" evidence="7">
    <location>
        <begin position="362"/>
        <end position="381"/>
    </location>
</feature>
<comment type="subcellular location">
    <subcellularLocation>
        <location evidence="7">Cell membrane</location>
        <topology evidence="7">Multi-pass membrane protein</topology>
    </subcellularLocation>
    <subcellularLocation>
        <location evidence="1">Membrane</location>
        <topology evidence="1">Multi-pass membrane protein</topology>
    </subcellularLocation>
</comment>
<dbReference type="PANTHER" id="PTHR12385">
    <property type="entry name" value="CHOLINE TRANSPORTER-LIKE (SLC FAMILY 44)"/>
    <property type="match status" value="1"/>
</dbReference>
<evidence type="ECO:0000256" key="3">
    <source>
        <dbReference type="ARBA" id="ARBA00022692"/>
    </source>
</evidence>
<evidence type="ECO:0000313" key="9">
    <source>
        <dbReference type="Proteomes" id="UP000688137"/>
    </source>
</evidence>
<name>A0A8S1PA12_PARPR</name>
<dbReference type="GO" id="GO:0022857">
    <property type="term" value="F:transmembrane transporter activity"/>
    <property type="evidence" value="ECO:0007669"/>
    <property type="project" value="UniProtKB-UniRule"/>
</dbReference>
<feature type="transmembrane region" description="Helical" evidence="7">
    <location>
        <begin position="44"/>
        <end position="65"/>
    </location>
</feature>
<evidence type="ECO:0000256" key="1">
    <source>
        <dbReference type="ARBA" id="ARBA00004141"/>
    </source>
</evidence>
<gene>
    <name evidence="8" type="ORF">PPRIM_AZ9-3.1.T1110083</name>
</gene>
<keyword evidence="9" id="KW-1185">Reference proteome</keyword>
<feature type="transmembrane region" description="Helical" evidence="7">
    <location>
        <begin position="548"/>
        <end position="569"/>
    </location>
</feature>
<organism evidence="8 9">
    <name type="scientific">Paramecium primaurelia</name>
    <dbReference type="NCBI Taxonomy" id="5886"/>
    <lineage>
        <taxon>Eukaryota</taxon>
        <taxon>Sar</taxon>
        <taxon>Alveolata</taxon>
        <taxon>Ciliophora</taxon>
        <taxon>Intramacronucleata</taxon>
        <taxon>Oligohymenophorea</taxon>
        <taxon>Peniculida</taxon>
        <taxon>Parameciidae</taxon>
        <taxon>Paramecium</taxon>
    </lineage>
</organism>
<sequence>MFQRKSEVGEEQGETVIALYSQQTNMSYIPPVYLKNGPNQNRSCTNLCCCLLFLLSIGALGYFYFLTYSSQHIERLYTPVDSEGRECGQGNLNKFPLIYFVTPEEKYLYRTVCVEKCPKKEDQQLLCAPNKLIKDCHNNPSPSDPEKRVLIYESHSYSGNICLPTDDNLKNAVQPAILVGEIQQALVNTKANLPIIAISGGAAFLLAFFFTIMIGLCTTFIVYVFILVYISLTGFLSAYFLLYFIKLPLDLFPYFDKLTYAWSPYMLGASITFGLLCIYAIFTLCWNLRKMKFMISLVKLATTFLYQNKTIIIVPIVFFFLIMSTLLIWIASALAVLSEQQMEYSSDEQIYPFEKIQLKFDTLIKLMITVLALIWLMQYILSLARFLNASTATLWYFHASSNKGFVYDSFKLAVRYHNGSITAEAIYSFFFSGIAKIFNLIYDSLNRCRMKRHNLILNCFASFSLCLCCLCENFIMYINNYAFVYIVMTSADYFESSKAVHFTIKRNYSDFETLSGLGEQFTHYSKMFIFLVTTLGTFIYVKEQTDFTLQLYTFAIIAFITLSIATLFMDMFGQSADALVLTYFTDCEVQKYHFGLEECGSCPQEIRDQVQHIREKQKIYYG</sequence>
<feature type="transmembrane region" description="Helical" evidence="7">
    <location>
        <begin position="220"/>
        <end position="245"/>
    </location>
</feature>
<dbReference type="GO" id="GO:0005886">
    <property type="term" value="C:plasma membrane"/>
    <property type="evidence" value="ECO:0007669"/>
    <property type="project" value="UniProtKB-SubCell"/>
</dbReference>
<dbReference type="PANTHER" id="PTHR12385:SF14">
    <property type="entry name" value="CHOLINE TRANSPORTER-LIKE 2"/>
    <property type="match status" value="1"/>
</dbReference>
<comment type="function">
    <text evidence="7">Choline transporter.</text>
</comment>
<reference evidence="8" key="1">
    <citation type="submission" date="2021-01" db="EMBL/GenBank/DDBJ databases">
        <authorList>
            <consortium name="Genoscope - CEA"/>
            <person name="William W."/>
        </authorList>
    </citation>
    <scope>NUCLEOTIDE SEQUENCE</scope>
</reference>